<dbReference type="InterPro" id="IPR012133">
    <property type="entry name" value="Alpha-hydoxy_acid_DH_FMN"/>
</dbReference>
<accession>A0A9X1ZKL4</accession>
<dbReference type="EMBL" id="JAKIKP010000005">
    <property type="protein sequence ID" value="MCL1142707.1"/>
    <property type="molecule type" value="Genomic_DNA"/>
</dbReference>
<evidence type="ECO:0000256" key="7">
    <source>
        <dbReference type="PIRSR" id="PIRSR000138-2"/>
    </source>
</evidence>
<dbReference type="PANTHER" id="PTHR10578:SF85">
    <property type="entry name" value="L-LACTATE DEHYDROGENASE"/>
    <property type="match status" value="1"/>
</dbReference>
<dbReference type="NCBIfam" id="NF008398">
    <property type="entry name" value="PRK11197.1"/>
    <property type="match status" value="1"/>
</dbReference>
<feature type="binding site" evidence="7">
    <location>
        <begin position="317"/>
        <end position="321"/>
    </location>
    <ligand>
        <name>FMN</name>
        <dbReference type="ChEBI" id="CHEBI:58210"/>
    </ligand>
</feature>
<proteinExistence type="inferred from homology"/>
<dbReference type="Gene3D" id="3.20.20.70">
    <property type="entry name" value="Aldolase class I"/>
    <property type="match status" value="1"/>
</dbReference>
<keyword evidence="3 7" id="KW-0288">FMN</keyword>
<dbReference type="RefSeq" id="WP_248995393.1">
    <property type="nucleotide sequence ID" value="NZ_JAKIKP010000005.1"/>
</dbReference>
<reference evidence="9" key="1">
    <citation type="submission" date="2022-01" db="EMBL/GenBank/DDBJ databases">
        <title>Whole genome-based taxonomy of the Shewanellaceae.</title>
        <authorList>
            <person name="Martin-Rodriguez A.J."/>
        </authorList>
    </citation>
    <scope>NUCLEOTIDE SEQUENCE</scope>
    <source>
        <strain evidence="9">DSM 16422</strain>
    </source>
</reference>
<gene>
    <name evidence="9" type="ORF">L2672_08400</name>
</gene>
<dbReference type="FunFam" id="3.20.20.70:FF:000029">
    <property type="entry name" value="L-lactate dehydrogenase"/>
    <property type="match status" value="1"/>
</dbReference>
<evidence type="ECO:0000256" key="4">
    <source>
        <dbReference type="ARBA" id="ARBA00023002"/>
    </source>
</evidence>
<dbReference type="PIRSF" id="PIRSF000138">
    <property type="entry name" value="Al-hdrx_acd_dh"/>
    <property type="match status" value="1"/>
</dbReference>
<feature type="binding site" evidence="7">
    <location>
        <position position="138"/>
    </location>
    <ligand>
        <name>glyoxylate</name>
        <dbReference type="ChEBI" id="CHEBI:36655"/>
    </ligand>
</feature>
<dbReference type="PANTHER" id="PTHR10578">
    <property type="entry name" value="S -2-HYDROXY-ACID OXIDASE-RELATED"/>
    <property type="match status" value="1"/>
</dbReference>
<dbReference type="InterPro" id="IPR008259">
    <property type="entry name" value="FMN_hydac_DH_AS"/>
</dbReference>
<dbReference type="PROSITE" id="PS00557">
    <property type="entry name" value="FMN_HYDROXY_ACID_DH_1"/>
    <property type="match status" value="1"/>
</dbReference>
<dbReference type="EC" id="1.1.1.27" evidence="9"/>
<evidence type="ECO:0000256" key="2">
    <source>
        <dbReference type="ARBA" id="ARBA00022630"/>
    </source>
</evidence>
<feature type="binding site" evidence="7">
    <location>
        <position position="164"/>
    </location>
    <ligand>
        <name>FMN</name>
        <dbReference type="ChEBI" id="CHEBI:58210"/>
    </ligand>
</feature>
<feature type="domain" description="FMN hydroxy acid dehydrogenase" evidence="8">
    <location>
        <begin position="7"/>
        <end position="388"/>
    </location>
</feature>
<dbReference type="PROSITE" id="PS51349">
    <property type="entry name" value="FMN_HYDROXY_ACID_DH_2"/>
    <property type="match status" value="1"/>
</dbReference>
<evidence type="ECO:0000256" key="6">
    <source>
        <dbReference type="PIRSR" id="PIRSR000138-1"/>
    </source>
</evidence>
<comment type="caution">
    <text evidence="9">The sequence shown here is derived from an EMBL/GenBank/DDBJ whole genome shotgun (WGS) entry which is preliminary data.</text>
</comment>
<dbReference type="CDD" id="cd02809">
    <property type="entry name" value="alpha_hydroxyacid_oxid_FMN"/>
    <property type="match status" value="1"/>
</dbReference>
<keyword evidence="4 9" id="KW-0560">Oxidoreductase</keyword>
<feature type="binding site" evidence="7">
    <location>
        <position position="284"/>
    </location>
    <ligand>
        <name>FMN</name>
        <dbReference type="ChEBI" id="CHEBI:58210"/>
    </ligand>
</feature>
<feature type="binding site" evidence="7">
    <location>
        <begin position="340"/>
        <end position="341"/>
    </location>
    <ligand>
        <name>FMN</name>
        <dbReference type="ChEBI" id="CHEBI:58210"/>
    </ligand>
</feature>
<dbReference type="GO" id="GO:0010181">
    <property type="term" value="F:FMN binding"/>
    <property type="evidence" value="ECO:0007669"/>
    <property type="project" value="InterPro"/>
</dbReference>
<feature type="binding site" evidence="7">
    <location>
        <position position="289"/>
    </location>
    <ligand>
        <name>glyoxylate</name>
        <dbReference type="ChEBI" id="CHEBI:36655"/>
    </ligand>
</feature>
<keyword evidence="2 7" id="KW-0285">Flavoprotein</keyword>
<evidence type="ECO:0000256" key="3">
    <source>
        <dbReference type="ARBA" id="ARBA00022643"/>
    </source>
</evidence>
<sequence length="388" mass="42446">MNLFMKPLFSEPATASDYRYLAKQKLPRFLFDYIDGGANAELTLERNCSDFNSLQLRQKVMRDVSHVDVATTLLGHDCALPLALAPVGMSGMMRQRGEVQAAKAASQVGVPFTLSTMGVCPVEEVNQAASRPCWFQLYMLKDRDAVLSILSRVKKAGCDTLVFTVDLAMPGLRHRDTRNSLSSTTARGKMSRAWQIAQRPSWVMDVGVKGKPHILGNLSEILQNTSDFSDYAKFAAAQFDPSVTWDDLVWLRQQWSGKLIIKGVLDIDDAKRSVDIGADAIVVSNHGARQLDSAPSSISVLPSIAKAINGDVEILMDGGVRNGVDLVKALILGANGAMIGRPWIWAVAAKGEQGLVDYLSLFKQEVQYTMALLGVNQLAELSPDLLYQ</sequence>
<feature type="binding site" evidence="7">
    <location>
        <position position="136"/>
    </location>
    <ligand>
        <name>FMN</name>
        <dbReference type="ChEBI" id="CHEBI:58210"/>
    </ligand>
</feature>
<feature type="binding site" evidence="7">
    <location>
        <position position="115"/>
    </location>
    <ligand>
        <name>FMN</name>
        <dbReference type="ChEBI" id="CHEBI:58210"/>
    </ligand>
</feature>
<evidence type="ECO:0000256" key="1">
    <source>
        <dbReference type="ARBA" id="ARBA00001917"/>
    </source>
</evidence>
<comment type="cofactor">
    <cofactor evidence="1">
        <name>FMN</name>
        <dbReference type="ChEBI" id="CHEBI:58210"/>
    </cofactor>
</comment>
<dbReference type="Pfam" id="PF01070">
    <property type="entry name" value="FMN_dh"/>
    <property type="match status" value="1"/>
</dbReference>
<evidence type="ECO:0000313" key="10">
    <source>
        <dbReference type="Proteomes" id="UP001139333"/>
    </source>
</evidence>
<evidence type="ECO:0000313" key="9">
    <source>
        <dbReference type="EMBL" id="MCL1142707.1"/>
    </source>
</evidence>
<dbReference type="AlphaFoldDB" id="A0A9X1ZKL4"/>
<dbReference type="InterPro" id="IPR037396">
    <property type="entry name" value="FMN_HAD"/>
</dbReference>
<dbReference type="Proteomes" id="UP001139333">
    <property type="component" value="Unassembled WGS sequence"/>
</dbReference>
<evidence type="ECO:0000256" key="5">
    <source>
        <dbReference type="ARBA" id="ARBA00024042"/>
    </source>
</evidence>
<feature type="binding site" evidence="7">
    <location>
        <begin position="86"/>
        <end position="88"/>
    </location>
    <ligand>
        <name>FMN</name>
        <dbReference type="ChEBI" id="CHEBI:58210"/>
    </ligand>
</feature>
<protein>
    <submittedName>
        <fullName evidence="9">L-lactate dehydrogenase</fullName>
        <ecNumber evidence="9">1.1.1.27</ecNumber>
    </submittedName>
</protein>
<feature type="binding site" evidence="7">
    <location>
        <position position="286"/>
    </location>
    <ligand>
        <name>glyoxylate</name>
        <dbReference type="ChEBI" id="CHEBI:36655"/>
    </ligand>
</feature>
<feature type="binding site" evidence="7">
    <location>
        <position position="173"/>
    </location>
    <ligand>
        <name>glyoxylate</name>
        <dbReference type="ChEBI" id="CHEBI:36655"/>
    </ligand>
</feature>
<dbReference type="InterPro" id="IPR000262">
    <property type="entry name" value="FMN-dep_DH"/>
</dbReference>
<organism evidence="9 10">
    <name type="scientific">Shewanella gaetbuli</name>
    <dbReference type="NCBI Taxonomy" id="220752"/>
    <lineage>
        <taxon>Bacteria</taxon>
        <taxon>Pseudomonadati</taxon>
        <taxon>Pseudomonadota</taxon>
        <taxon>Gammaproteobacteria</taxon>
        <taxon>Alteromonadales</taxon>
        <taxon>Shewanellaceae</taxon>
        <taxon>Shewanella</taxon>
    </lineage>
</organism>
<dbReference type="SUPFAM" id="SSF51395">
    <property type="entry name" value="FMN-linked oxidoreductases"/>
    <property type="match status" value="1"/>
</dbReference>
<feature type="binding site" evidence="7">
    <location>
        <position position="262"/>
    </location>
    <ligand>
        <name>FMN</name>
        <dbReference type="ChEBI" id="CHEBI:58210"/>
    </ligand>
</feature>
<dbReference type="GO" id="GO:0004459">
    <property type="term" value="F:L-lactate dehydrogenase (NAD+) activity"/>
    <property type="evidence" value="ECO:0007669"/>
    <property type="project" value="UniProtKB-EC"/>
</dbReference>
<comment type="similarity">
    <text evidence="5">Belongs to the FMN-dependent alpha-hydroxy acid dehydrogenase family.</text>
</comment>
<name>A0A9X1ZKL4_9GAMM</name>
<dbReference type="GO" id="GO:0005886">
    <property type="term" value="C:plasma membrane"/>
    <property type="evidence" value="ECO:0007669"/>
    <property type="project" value="TreeGrafter"/>
</dbReference>
<evidence type="ECO:0000259" key="8">
    <source>
        <dbReference type="PROSITE" id="PS51349"/>
    </source>
</evidence>
<dbReference type="InterPro" id="IPR013785">
    <property type="entry name" value="Aldolase_TIM"/>
</dbReference>
<feature type="binding site" evidence="7">
    <location>
        <position position="33"/>
    </location>
    <ligand>
        <name>glyoxylate</name>
        <dbReference type="ChEBI" id="CHEBI:36655"/>
    </ligand>
</feature>
<dbReference type="GO" id="GO:0009060">
    <property type="term" value="P:aerobic respiration"/>
    <property type="evidence" value="ECO:0007669"/>
    <property type="project" value="TreeGrafter"/>
</dbReference>
<feature type="active site" description="Proton acceptor" evidence="6">
    <location>
        <position position="286"/>
    </location>
</feature>
<keyword evidence="10" id="KW-1185">Reference proteome</keyword>